<keyword evidence="4 8" id="KW-0812">Transmembrane</keyword>
<evidence type="ECO:0000313" key="10">
    <source>
        <dbReference type="EMBL" id="OJT14440.1"/>
    </source>
</evidence>
<dbReference type="GO" id="GO:0022857">
    <property type="term" value="F:transmembrane transporter activity"/>
    <property type="evidence" value="ECO:0007669"/>
    <property type="project" value="InterPro"/>
</dbReference>
<evidence type="ECO:0000256" key="6">
    <source>
        <dbReference type="ARBA" id="ARBA00023136"/>
    </source>
</evidence>
<feature type="transmembrane region" description="Helical" evidence="8">
    <location>
        <begin position="170"/>
        <end position="194"/>
    </location>
</feature>
<feature type="transmembrane region" description="Helical" evidence="8">
    <location>
        <begin position="360"/>
        <end position="380"/>
    </location>
</feature>
<dbReference type="PROSITE" id="PS50850">
    <property type="entry name" value="MFS"/>
    <property type="match status" value="1"/>
</dbReference>
<feature type="region of interest" description="Disordered" evidence="7">
    <location>
        <begin position="1"/>
        <end position="24"/>
    </location>
</feature>
<sequence length="506" mass="54098">MSEKISSPQDLEGKHQQDGTVTPMSRVTTVTSTTDLFEDGTVDPVYQAKARVLNAAIQEIGMGKYQLLGGLILSPVVNEFHFNGPFLSLALNIGLFVGAVFWGLGCDIWGRRWSFNITLFLAGVFGLAAGGSPDFVTLASLLAVLGLGVGGNLPVDSAVFLDFVPGSHQYLLTILSIWWSVGQLVASFIAWPLIANFSCPQGSTTCTRGENMGWRYLLFTLGGMTIILWAIRLFVFPLYESPRFLVGIGRDAEAVEVVHRIAAYNGRTSNLSLLDLQAAAIAVGAEKSEGEKKLLSRSSVFTMDHIKGLFATPKLAWSTSLLIFLWGIIGLASTLYNSFLPFLLASRGAQFGDSSYYTTYRNQVILGVIGVPGAFLAGWAVEQPYVGRKGTLALSAGLTGVFLFASTTARSSNALLGWNCGYAFCSNIMYGVLYALSPEVFPAKDRGTGNGLTATATRVFGIIAPVIALYANLETAVPVYVSGALIIGAGFLALLLPYEPRGKASI</sequence>
<dbReference type="Gene3D" id="1.20.1250.20">
    <property type="entry name" value="MFS general substrate transporter like domains"/>
    <property type="match status" value="1"/>
</dbReference>
<comment type="caution">
    <text evidence="10">The sequence shown here is derived from an EMBL/GenBank/DDBJ whole genome shotgun (WGS) entry which is preliminary data.</text>
</comment>
<feature type="transmembrane region" description="Helical" evidence="8">
    <location>
        <begin position="86"/>
        <end position="106"/>
    </location>
</feature>
<keyword evidence="6 8" id="KW-0472">Membrane</keyword>
<dbReference type="Pfam" id="PF00083">
    <property type="entry name" value="Sugar_tr"/>
    <property type="match status" value="1"/>
</dbReference>
<proteinExistence type="inferred from homology"/>
<dbReference type="OrthoDB" id="3936150at2759"/>
<dbReference type="InterPro" id="IPR036259">
    <property type="entry name" value="MFS_trans_sf"/>
</dbReference>
<feature type="transmembrane region" description="Helical" evidence="8">
    <location>
        <begin position="477"/>
        <end position="498"/>
    </location>
</feature>
<accession>A0A1M2W3S7</accession>
<dbReference type="EMBL" id="MNAD01000288">
    <property type="protein sequence ID" value="OJT14440.1"/>
    <property type="molecule type" value="Genomic_DNA"/>
</dbReference>
<dbReference type="InterPro" id="IPR020846">
    <property type="entry name" value="MFS_dom"/>
</dbReference>
<evidence type="ECO:0000256" key="5">
    <source>
        <dbReference type="ARBA" id="ARBA00022989"/>
    </source>
</evidence>
<dbReference type="AlphaFoldDB" id="A0A1M2W3S7"/>
<dbReference type="PANTHER" id="PTHR23511">
    <property type="entry name" value="SYNAPTIC VESICLE GLYCOPROTEIN 2"/>
    <property type="match status" value="1"/>
</dbReference>
<evidence type="ECO:0000256" key="2">
    <source>
        <dbReference type="ARBA" id="ARBA00008335"/>
    </source>
</evidence>
<dbReference type="PANTHER" id="PTHR23511:SF12">
    <property type="entry name" value="TRANSPORTER, PUTATIVE (AFU_ORTHOLOGUE AFUA_7G01740)-RELATED"/>
    <property type="match status" value="1"/>
</dbReference>
<organism evidence="10 11">
    <name type="scientific">Trametes pubescens</name>
    <name type="common">White-rot fungus</name>
    <dbReference type="NCBI Taxonomy" id="154538"/>
    <lineage>
        <taxon>Eukaryota</taxon>
        <taxon>Fungi</taxon>
        <taxon>Dikarya</taxon>
        <taxon>Basidiomycota</taxon>
        <taxon>Agaricomycotina</taxon>
        <taxon>Agaricomycetes</taxon>
        <taxon>Polyporales</taxon>
        <taxon>Polyporaceae</taxon>
        <taxon>Trametes</taxon>
    </lineage>
</organism>
<keyword evidence="3" id="KW-0813">Transport</keyword>
<comment type="subcellular location">
    <subcellularLocation>
        <location evidence="1">Membrane</location>
        <topology evidence="1">Multi-pass membrane protein</topology>
    </subcellularLocation>
</comment>
<dbReference type="FunFam" id="1.20.1250.20:FF:000171">
    <property type="entry name" value="MFS general substrate transporter"/>
    <property type="match status" value="1"/>
</dbReference>
<dbReference type="CDD" id="cd17316">
    <property type="entry name" value="MFS_SV2_like"/>
    <property type="match status" value="1"/>
</dbReference>
<gene>
    <name evidence="10" type="ORF">TRAPUB_9018</name>
</gene>
<evidence type="ECO:0000256" key="3">
    <source>
        <dbReference type="ARBA" id="ARBA00022448"/>
    </source>
</evidence>
<evidence type="ECO:0000256" key="8">
    <source>
        <dbReference type="SAM" id="Phobius"/>
    </source>
</evidence>
<feature type="domain" description="Major facilitator superfamily (MFS) profile" evidence="9">
    <location>
        <begin position="24"/>
        <end position="501"/>
    </location>
</feature>
<keyword evidence="5 8" id="KW-1133">Transmembrane helix</keyword>
<comment type="similarity">
    <text evidence="2">Belongs to the major facilitator superfamily.</text>
</comment>
<dbReference type="SUPFAM" id="SSF103473">
    <property type="entry name" value="MFS general substrate transporter"/>
    <property type="match status" value="1"/>
</dbReference>
<evidence type="ECO:0000256" key="1">
    <source>
        <dbReference type="ARBA" id="ARBA00004141"/>
    </source>
</evidence>
<evidence type="ECO:0000313" key="11">
    <source>
        <dbReference type="Proteomes" id="UP000184267"/>
    </source>
</evidence>
<feature type="transmembrane region" description="Helical" evidence="8">
    <location>
        <begin position="113"/>
        <end position="132"/>
    </location>
</feature>
<dbReference type="STRING" id="154538.A0A1M2W3S7"/>
<protein>
    <recommendedName>
        <fullName evidence="9">Major facilitator superfamily (MFS) profile domain-containing protein</fullName>
    </recommendedName>
</protein>
<feature type="transmembrane region" description="Helical" evidence="8">
    <location>
        <begin position="315"/>
        <end position="340"/>
    </location>
</feature>
<evidence type="ECO:0000256" key="4">
    <source>
        <dbReference type="ARBA" id="ARBA00022692"/>
    </source>
</evidence>
<feature type="transmembrane region" description="Helical" evidence="8">
    <location>
        <begin position="448"/>
        <end position="471"/>
    </location>
</feature>
<dbReference type="OMA" id="GCDIWGR"/>
<reference evidence="10 11" key="1">
    <citation type="submission" date="2016-10" db="EMBL/GenBank/DDBJ databases">
        <title>Genome sequence of the basidiomycete white-rot fungus Trametes pubescens.</title>
        <authorList>
            <person name="Makela M.R."/>
            <person name="Granchi Z."/>
            <person name="Peng M."/>
            <person name="De Vries R.P."/>
            <person name="Grigoriev I."/>
            <person name="Riley R."/>
            <person name="Hilden K."/>
        </authorList>
    </citation>
    <scope>NUCLEOTIDE SEQUENCE [LARGE SCALE GENOMIC DNA]</scope>
    <source>
        <strain evidence="10 11">FBCC735</strain>
    </source>
</reference>
<dbReference type="InterPro" id="IPR005828">
    <property type="entry name" value="MFS_sugar_transport-like"/>
</dbReference>
<keyword evidence="11" id="KW-1185">Reference proteome</keyword>
<dbReference type="Proteomes" id="UP000184267">
    <property type="component" value="Unassembled WGS sequence"/>
</dbReference>
<evidence type="ECO:0000256" key="7">
    <source>
        <dbReference type="SAM" id="MobiDB-lite"/>
    </source>
</evidence>
<feature type="transmembrane region" description="Helical" evidence="8">
    <location>
        <begin position="392"/>
        <end position="409"/>
    </location>
</feature>
<feature type="transmembrane region" description="Helical" evidence="8">
    <location>
        <begin position="415"/>
        <end position="436"/>
    </location>
</feature>
<evidence type="ECO:0000259" key="9">
    <source>
        <dbReference type="PROSITE" id="PS50850"/>
    </source>
</evidence>
<dbReference type="GO" id="GO:0016020">
    <property type="term" value="C:membrane"/>
    <property type="evidence" value="ECO:0007669"/>
    <property type="project" value="UniProtKB-SubCell"/>
</dbReference>
<feature type="transmembrane region" description="Helical" evidence="8">
    <location>
        <begin position="214"/>
        <end position="235"/>
    </location>
</feature>
<name>A0A1M2W3S7_TRAPU</name>